<keyword evidence="3" id="KW-0808">Transferase</keyword>
<evidence type="ECO:0000313" key="3">
    <source>
        <dbReference type="EMBL" id="PJF47919.1"/>
    </source>
</evidence>
<comment type="caution">
    <text evidence="3">The sequence shown here is derived from an EMBL/GenBank/DDBJ whole genome shotgun (WGS) entry which is preliminary data.</text>
</comment>
<dbReference type="Gene3D" id="3.40.50.2000">
    <property type="entry name" value="Glycogen Phosphorylase B"/>
    <property type="match status" value="2"/>
</dbReference>
<dbReference type="Proteomes" id="UP000230790">
    <property type="component" value="Unassembled WGS sequence"/>
</dbReference>
<feature type="domain" description="Glycosyl transferase family 1" evidence="1">
    <location>
        <begin position="176"/>
        <end position="340"/>
    </location>
</feature>
<dbReference type="InterPro" id="IPR028098">
    <property type="entry name" value="Glyco_trans_4-like_N"/>
</dbReference>
<dbReference type="Pfam" id="PF00534">
    <property type="entry name" value="Glycos_transf_1"/>
    <property type="match status" value="1"/>
</dbReference>
<dbReference type="AlphaFoldDB" id="A0A2M8QDN9"/>
<dbReference type="CDD" id="cd03801">
    <property type="entry name" value="GT4_PimA-like"/>
    <property type="match status" value="1"/>
</dbReference>
<dbReference type="Pfam" id="PF13439">
    <property type="entry name" value="Glyco_transf_4"/>
    <property type="match status" value="1"/>
</dbReference>
<dbReference type="PANTHER" id="PTHR45947">
    <property type="entry name" value="SULFOQUINOVOSYL TRANSFERASE SQD2"/>
    <property type="match status" value="1"/>
</dbReference>
<dbReference type="GO" id="GO:0016758">
    <property type="term" value="F:hexosyltransferase activity"/>
    <property type="evidence" value="ECO:0007669"/>
    <property type="project" value="TreeGrafter"/>
</dbReference>
<accession>A0A2M8QDN9</accession>
<protein>
    <submittedName>
        <fullName evidence="3">Glycosyl transferase family 1</fullName>
    </submittedName>
</protein>
<dbReference type="SUPFAM" id="SSF53756">
    <property type="entry name" value="UDP-Glycosyltransferase/glycogen phosphorylase"/>
    <property type="match status" value="1"/>
</dbReference>
<evidence type="ECO:0000313" key="4">
    <source>
        <dbReference type="Proteomes" id="UP000230790"/>
    </source>
</evidence>
<sequence length="368" mass="40698">MRVTLISKALVVGAYQRKCELLAAHPGVALTVLVPPSWGNQPLERAYANGYALQVIPIRFNGNFHLHYYPTLPRALAQLRPDVVHVDEEPYNLATWLAVKAARALRPSPRVVFFSWQNIRRRYPPPFSWMERSVLRTADAALVGSESACVVWRAKGFTRPIHVIPQFGVDEQTFAPPDERRNGEAFVVGYAGRLVREKGVDVLICAFARLPNSARLLIVGAGPELNALRALAQQLRVAERVTFCPSLPSTHMPEFYRALDAFVLPSRTLPNWKEQFGRVLVEAMACGVPVIASSCGEAPSVVGDAGLIFDEADDAALADCLTALMAQPDRRAELGRRGRARVLAHFTMRHIADRTVEVYRALCADAGR</sequence>
<gene>
    <name evidence="3" type="ORF">CUN48_06105</name>
</gene>
<dbReference type="EMBL" id="PGTN01000030">
    <property type="protein sequence ID" value="PJF47919.1"/>
    <property type="molecule type" value="Genomic_DNA"/>
</dbReference>
<organism evidence="3 4">
    <name type="scientific">Candidatus Thermofonsia Clade 3 bacterium</name>
    <dbReference type="NCBI Taxonomy" id="2364212"/>
    <lineage>
        <taxon>Bacteria</taxon>
        <taxon>Bacillati</taxon>
        <taxon>Chloroflexota</taxon>
        <taxon>Candidatus Thermofontia</taxon>
        <taxon>Candidatus Thermofonsia Clade 3</taxon>
    </lineage>
</organism>
<evidence type="ECO:0000259" key="1">
    <source>
        <dbReference type="Pfam" id="PF00534"/>
    </source>
</evidence>
<reference evidence="3 4" key="1">
    <citation type="submission" date="2017-11" db="EMBL/GenBank/DDBJ databases">
        <title>Evolution of Phototrophy in the Chloroflexi Phylum Driven by Horizontal Gene Transfer.</title>
        <authorList>
            <person name="Ward L.M."/>
            <person name="Hemp J."/>
            <person name="Shih P.M."/>
            <person name="Mcglynn S.E."/>
            <person name="Fischer W."/>
        </authorList>
    </citation>
    <scope>NUCLEOTIDE SEQUENCE [LARGE SCALE GENOMIC DNA]</scope>
    <source>
        <strain evidence="3">JP3_7</strain>
    </source>
</reference>
<proteinExistence type="predicted"/>
<dbReference type="InterPro" id="IPR001296">
    <property type="entry name" value="Glyco_trans_1"/>
</dbReference>
<dbReference type="PANTHER" id="PTHR45947:SF3">
    <property type="entry name" value="SULFOQUINOVOSYL TRANSFERASE SQD2"/>
    <property type="match status" value="1"/>
</dbReference>
<name>A0A2M8QDN9_9CHLR</name>
<evidence type="ECO:0000259" key="2">
    <source>
        <dbReference type="Pfam" id="PF13439"/>
    </source>
</evidence>
<feature type="domain" description="Glycosyltransferase subfamily 4-like N-terminal" evidence="2">
    <location>
        <begin position="27"/>
        <end position="166"/>
    </location>
</feature>
<dbReference type="InterPro" id="IPR050194">
    <property type="entry name" value="Glycosyltransferase_grp1"/>
</dbReference>